<evidence type="ECO:0000313" key="2">
    <source>
        <dbReference type="EMBL" id="PNT12402.1"/>
    </source>
</evidence>
<proteinExistence type="predicted"/>
<keyword evidence="1" id="KW-0732">Signal</keyword>
<name>A0A2K1YHB9_POPTR</name>
<keyword evidence="3" id="KW-1185">Reference proteome</keyword>
<reference evidence="2 3" key="1">
    <citation type="journal article" date="2006" name="Science">
        <title>The genome of black cottonwood, Populus trichocarpa (Torr. &amp; Gray).</title>
        <authorList>
            <person name="Tuskan G.A."/>
            <person name="Difazio S."/>
            <person name="Jansson S."/>
            <person name="Bohlmann J."/>
            <person name="Grigoriev I."/>
            <person name="Hellsten U."/>
            <person name="Putnam N."/>
            <person name="Ralph S."/>
            <person name="Rombauts S."/>
            <person name="Salamov A."/>
            <person name="Schein J."/>
            <person name="Sterck L."/>
            <person name="Aerts A."/>
            <person name="Bhalerao R.R."/>
            <person name="Bhalerao R.P."/>
            <person name="Blaudez D."/>
            <person name="Boerjan W."/>
            <person name="Brun A."/>
            <person name="Brunner A."/>
            <person name="Busov V."/>
            <person name="Campbell M."/>
            <person name="Carlson J."/>
            <person name="Chalot M."/>
            <person name="Chapman J."/>
            <person name="Chen G.L."/>
            <person name="Cooper D."/>
            <person name="Coutinho P.M."/>
            <person name="Couturier J."/>
            <person name="Covert S."/>
            <person name="Cronk Q."/>
            <person name="Cunningham R."/>
            <person name="Davis J."/>
            <person name="Degroeve S."/>
            <person name="Dejardin A."/>
            <person name="Depamphilis C."/>
            <person name="Detter J."/>
            <person name="Dirks B."/>
            <person name="Dubchak I."/>
            <person name="Duplessis S."/>
            <person name="Ehlting J."/>
            <person name="Ellis B."/>
            <person name="Gendler K."/>
            <person name="Goodstein D."/>
            <person name="Gribskov M."/>
            <person name="Grimwood J."/>
            <person name="Groover A."/>
            <person name="Gunter L."/>
            <person name="Hamberger B."/>
            <person name="Heinze B."/>
            <person name="Helariutta Y."/>
            <person name="Henrissat B."/>
            <person name="Holligan D."/>
            <person name="Holt R."/>
            <person name="Huang W."/>
            <person name="Islam-Faridi N."/>
            <person name="Jones S."/>
            <person name="Jones-Rhoades M."/>
            <person name="Jorgensen R."/>
            <person name="Joshi C."/>
            <person name="Kangasjarvi J."/>
            <person name="Karlsson J."/>
            <person name="Kelleher C."/>
            <person name="Kirkpatrick R."/>
            <person name="Kirst M."/>
            <person name="Kohler A."/>
            <person name="Kalluri U."/>
            <person name="Larimer F."/>
            <person name="Leebens-Mack J."/>
            <person name="Leple J.C."/>
            <person name="Locascio P."/>
            <person name="Lou Y."/>
            <person name="Lucas S."/>
            <person name="Martin F."/>
            <person name="Montanini B."/>
            <person name="Napoli C."/>
            <person name="Nelson D.R."/>
            <person name="Nelson C."/>
            <person name="Nieminen K."/>
            <person name="Nilsson O."/>
            <person name="Pereda V."/>
            <person name="Peter G."/>
            <person name="Philippe R."/>
            <person name="Pilate G."/>
            <person name="Poliakov A."/>
            <person name="Razumovskaya J."/>
            <person name="Richardson P."/>
            <person name="Rinaldi C."/>
            <person name="Ritland K."/>
            <person name="Rouze P."/>
            <person name="Ryaboy D."/>
            <person name="Schmutz J."/>
            <person name="Schrader J."/>
            <person name="Segerman B."/>
            <person name="Shin H."/>
            <person name="Siddiqui A."/>
            <person name="Sterky F."/>
            <person name="Terry A."/>
            <person name="Tsai C.J."/>
            <person name="Uberbacher E."/>
            <person name="Unneberg P."/>
            <person name="Vahala J."/>
            <person name="Wall K."/>
            <person name="Wessler S."/>
            <person name="Yang G."/>
            <person name="Yin T."/>
            <person name="Douglas C."/>
            <person name="Marra M."/>
            <person name="Sandberg G."/>
            <person name="Van de Peer Y."/>
            <person name="Rokhsar D."/>
        </authorList>
    </citation>
    <scope>NUCLEOTIDE SEQUENCE [LARGE SCALE GENOMIC DNA]</scope>
    <source>
        <strain evidence="3">cv. Nisqually</strain>
    </source>
</reference>
<organism evidence="2 3">
    <name type="scientific">Populus trichocarpa</name>
    <name type="common">Western balsam poplar</name>
    <name type="synonym">Populus balsamifera subsp. trichocarpa</name>
    <dbReference type="NCBI Taxonomy" id="3694"/>
    <lineage>
        <taxon>Eukaryota</taxon>
        <taxon>Viridiplantae</taxon>
        <taxon>Streptophyta</taxon>
        <taxon>Embryophyta</taxon>
        <taxon>Tracheophyta</taxon>
        <taxon>Spermatophyta</taxon>
        <taxon>Magnoliopsida</taxon>
        <taxon>eudicotyledons</taxon>
        <taxon>Gunneridae</taxon>
        <taxon>Pentapetalae</taxon>
        <taxon>rosids</taxon>
        <taxon>fabids</taxon>
        <taxon>Malpighiales</taxon>
        <taxon>Salicaceae</taxon>
        <taxon>Saliceae</taxon>
        <taxon>Populus</taxon>
    </lineage>
</organism>
<gene>
    <name evidence="2" type="ORF">POPTR_011G082700</name>
</gene>
<feature type="chain" id="PRO_5014476935" evidence="1">
    <location>
        <begin position="17"/>
        <end position="107"/>
    </location>
</feature>
<feature type="signal peptide" evidence="1">
    <location>
        <begin position="1"/>
        <end position="16"/>
    </location>
</feature>
<sequence length="107" mass="11684">MLLLTMLLLLLAHGEAEIKADGAAARKGCADLWRIVIVAGWRRNLGQSAGGSRCFNGEKEVTVQMERSAVVLRSAWLDLLEKEEAAGGKDLPVPPILTVQKCYYEMA</sequence>
<dbReference type="EMBL" id="CM009300">
    <property type="protein sequence ID" value="PNT12402.1"/>
    <property type="molecule type" value="Genomic_DNA"/>
</dbReference>
<evidence type="ECO:0000313" key="3">
    <source>
        <dbReference type="Proteomes" id="UP000006729"/>
    </source>
</evidence>
<dbReference type="InParanoid" id="A0A2K1YHB9"/>
<dbReference type="AlphaFoldDB" id="A0A2K1YHB9"/>
<protein>
    <submittedName>
        <fullName evidence="2">Uncharacterized protein</fullName>
    </submittedName>
</protein>
<accession>A0A2K1YHB9</accession>
<evidence type="ECO:0000256" key="1">
    <source>
        <dbReference type="SAM" id="SignalP"/>
    </source>
</evidence>
<dbReference type="Proteomes" id="UP000006729">
    <property type="component" value="Chromosome 11"/>
</dbReference>